<dbReference type="InterPro" id="IPR011611">
    <property type="entry name" value="PfkB_dom"/>
</dbReference>
<evidence type="ECO:0000313" key="5">
    <source>
        <dbReference type="EMBL" id="MDG3005588.1"/>
    </source>
</evidence>
<dbReference type="PANTHER" id="PTHR10584">
    <property type="entry name" value="SUGAR KINASE"/>
    <property type="match status" value="1"/>
</dbReference>
<sequence length="330" mass="34953">MSTPSSPSASSRPPVVSAGMVLVDHLTPPIPRLPKAGELIAVDQLYLNIGGGAANTSMALARLGVPVSVSARIGDDAFGRFIVESLESGGVGTSEITVDRERETSQTLIVNVQNEDRRFIHTLGANRGYVAADMDAAIAVTPKVLHIGYFLILPQLDGDGLAERFARVQKAGGYTILDVVTPGEGDYVEPLRKVLPYTDVFVPNTDEAALILGEHDPLRQARAFRAMGARRVVVTMGDRGLISLSNENEVGMGAFPVTFRDGTGGGDAFNAGYIVGLLEGKSEIDCLTLASAVGASCVREVGTTAGVFRRHEADEFLARHAIPIERIVVS</sequence>
<dbReference type="GO" id="GO:0016301">
    <property type="term" value="F:kinase activity"/>
    <property type="evidence" value="ECO:0007669"/>
    <property type="project" value="UniProtKB-KW"/>
</dbReference>
<evidence type="ECO:0000259" key="4">
    <source>
        <dbReference type="Pfam" id="PF00294"/>
    </source>
</evidence>
<gene>
    <name evidence="5" type="ORF">PZE19_17510</name>
</gene>
<evidence type="ECO:0000256" key="1">
    <source>
        <dbReference type="ARBA" id="ARBA00010688"/>
    </source>
</evidence>
<keyword evidence="6" id="KW-1185">Reference proteome</keyword>
<dbReference type="PROSITE" id="PS00583">
    <property type="entry name" value="PFKB_KINASES_1"/>
    <property type="match status" value="1"/>
</dbReference>
<dbReference type="Pfam" id="PF00294">
    <property type="entry name" value="PfkB"/>
    <property type="match status" value="1"/>
</dbReference>
<evidence type="ECO:0000256" key="3">
    <source>
        <dbReference type="ARBA" id="ARBA00022777"/>
    </source>
</evidence>
<dbReference type="Gene3D" id="3.40.1190.20">
    <property type="match status" value="1"/>
</dbReference>
<dbReference type="SUPFAM" id="SSF53613">
    <property type="entry name" value="Ribokinase-like"/>
    <property type="match status" value="1"/>
</dbReference>
<evidence type="ECO:0000256" key="2">
    <source>
        <dbReference type="ARBA" id="ARBA00022679"/>
    </source>
</evidence>
<dbReference type="InterPro" id="IPR002139">
    <property type="entry name" value="Ribo/fructo_kinase"/>
</dbReference>
<proteinExistence type="inferred from homology"/>
<dbReference type="RefSeq" id="WP_277861919.1">
    <property type="nucleotide sequence ID" value="NZ_JARRAG010000002.1"/>
</dbReference>
<dbReference type="PRINTS" id="PR00990">
    <property type="entry name" value="RIBOKINASE"/>
</dbReference>
<evidence type="ECO:0000313" key="6">
    <source>
        <dbReference type="Proteomes" id="UP001216907"/>
    </source>
</evidence>
<dbReference type="PANTHER" id="PTHR10584:SF166">
    <property type="entry name" value="RIBOKINASE"/>
    <property type="match status" value="1"/>
</dbReference>
<organism evidence="5 6">
    <name type="scientific">Paludisphaera mucosa</name>
    <dbReference type="NCBI Taxonomy" id="3030827"/>
    <lineage>
        <taxon>Bacteria</taxon>
        <taxon>Pseudomonadati</taxon>
        <taxon>Planctomycetota</taxon>
        <taxon>Planctomycetia</taxon>
        <taxon>Isosphaerales</taxon>
        <taxon>Isosphaeraceae</taxon>
        <taxon>Paludisphaera</taxon>
    </lineage>
</organism>
<dbReference type="InterPro" id="IPR002173">
    <property type="entry name" value="Carboh/pur_kinase_PfkB_CS"/>
</dbReference>
<name>A0ABT6FDB5_9BACT</name>
<dbReference type="InterPro" id="IPR029056">
    <property type="entry name" value="Ribokinase-like"/>
</dbReference>
<dbReference type="CDD" id="cd01166">
    <property type="entry name" value="KdgK"/>
    <property type="match status" value="1"/>
</dbReference>
<comment type="similarity">
    <text evidence="1">Belongs to the carbohydrate kinase PfkB family.</text>
</comment>
<dbReference type="EMBL" id="JARRAG010000002">
    <property type="protein sequence ID" value="MDG3005588.1"/>
    <property type="molecule type" value="Genomic_DNA"/>
</dbReference>
<keyword evidence="3 5" id="KW-0418">Kinase</keyword>
<protein>
    <submittedName>
        <fullName evidence="5">Carbohydrate kinase family protein</fullName>
    </submittedName>
</protein>
<feature type="domain" description="Carbohydrate kinase PfkB" evidence="4">
    <location>
        <begin position="33"/>
        <end position="305"/>
    </location>
</feature>
<keyword evidence="2" id="KW-0808">Transferase</keyword>
<dbReference type="Proteomes" id="UP001216907">
    <property type="component" value="Unassembled WGS sequence"/>
</dbReference>
<reference evidence="5 6" key="1">
    <citation type="submission" date="2023-03" db="EMBL/GenBank/DDBJ databases">
        <title>Paludisphaera mucosa sp. nov. a novel planctomycete from northern fen.</title>
        <authorList>
            <person name="Ivanova A."/>
        </authorList>
    </citation>
    <scope>NUCLEOTIDE SEQUENCE [LARGE SCALE GENOMIC DNA]</scope>
    <source>
        <strain evidence="5 6">Pla2</strain>
    </source>
</reference>
<accession>A0ABT6FDB5</accession>
<comment type="caution">
    <text evidence="5">The sequence shown here is derived from an EMBL/GenBank/DDBJ whole genome shotgun (WGS) entry which is preliminary data.</text>
</comment>